<dbReference type="Proteomes" id="UP001139207">
    <property type="component" value="Unassembled WGS sequence"/>
</dbReference>
<organism evidence="3 4">
    <name type="scientific">Corynebacterium kalidii</name>
    <dbReference type="NCBI Taxonomy" id="2931982"/>
    <lineage>
        <taxon>Bacteria</taxon>
        <taxon>Bacillati</taxon>
        <taxon>Actinomycetota</taxon>
        <taxon>Actinomycetes</taxon>
        <taxon>Mycobacteriales</taxon>
        <taxon>Corynebacteriaceae</taxon>
        <taxon>Corynebacterium</taxon>
    </lineage>
</organism>
<protein>
    <submittedName>
        <fullName evidence="3">MerR family transcriptional regulator</fullName>
    </submittedName>
</protein>
<dbReference type="InterPro" id="IPR009061">
    <property type="entry name" value="DNA-bd_dom_put_sf"/>
</dbReference>
<dbReference type="PRINTS" id="PR00040">
    <property type="entry name" value="HTHMERR"/>
</dbReference>
<accession>A0A9X2AZP8</accession>
<evidence type="ECO:0000313" key="3">
    <source>
        <dbReference type="EMBL" id="MCJ7859048.1"/>
    </source>
</evidence>
<dbReference type="Pfam" id="PF13411">
    <property type="entry name" value="MerR_1"/>
    <property type="match status" value="1"/>
</dbReference>
<dbReference type="InterPro" id="IPR000551">
    <property type="entry name" value="MerR-type_HTH_dom"/>
</dbReference>
<dbReference type="PROSITE" id="PS00552">
    <property type="entry name" value="HTH_MERR_1"/>
    <property type="match status" value="1"/>
</dbReference>
<comment type="caution">
    <text evidence="3">The sequence shown here is derived from an EMBL/GenBank/DDBJ whole genome shotgun (WGS) entry which is preliminary data.</text>
</comment>
<dbReference type="PANTHER" id="PTHR30204:SF93">
    <property type="entry name" value="HTH MERR-TYPE DOMAIN-CONTAINING PROTEIN"/>
    <property type="match status" value="1"/>
</dbReference>
<dbReference type="Gene3D" id="1.25.10.10">
    <property type="entry name" value="Leucine-rich Repeat Variant"/>
    <property type="match status" value="1"/>
</dbReference>
<name>A0A9X2AZP8_9CORY</name>
<dbReference type="Gene3D" id="1.10.1660.10">
    <property type="match status" value="1"/>
</dbReference>
<dbReference type="GO" id="GO:0003677">
    <property type="term" value="F:DNA binding"/>
    <property type="evidence" value="ECO:0007669"/>
    <property type="project" value="UniProtKB-KW"/>
</dbReference>
<keyword evidence="4" id="KW-1185">Reference proteome</keyword>
<dbReference type="SMART" id="SM00422">
    <property type="entry name" value="HTH_MERR"/>
    <property type="match status" value="1"/>
</dbReference>
<keyword evidence="1" id="KW-0238">DNA-binding</keyword>
<reference evidence="3" key="1">
    <citation type="submission" date="2022-04" db="EMBL/GenBank/DDBJ databases">
        <title>Corynebacterium kalidii LD5P10.</title>
        <authorList>
            <person name="Sun J.Q."/>
        </authorList>
    </citation>
    <scope>NUCLEOTIDE SEQUENCE</scope>
    <source>
        <strain evidence="3">LD5P10</strain>
    </source>
</reference>
<dbReference type="EMBL" id="JALIEA010000016">
    <property type="protein sequence ID" value="MCJ7859048.1"/>
    <property type="molecule type" value="Genomic_DNA"/>
</dbReference>
<dbReference type="RefSeq" id="WP_244804779.1">
    <property type="nucleotide sequence ID" value="NZ_JALIEA010000016.1"/>
</dbReference>
<dbReference type="InterPro" id="IPR016024">
    <property type="entry name" value="ARM-type_fold"/>
</dbReference>
<dbReference type="InterPro" id="IPR047057">
    <property type="entry name" value="MerR_fam"/>
</dbReference>
<dbReference type="InterPro" id="IPR011989">
    <property type="entry name" value="ARM-like"/>
</dbReference>
<sequence>MLIGEVAGRTGVSVRMLRYYDAHGLVTPSHRTSGGYRDYSRADLERLMKVESLRSLGMGVAEVRAALDATDASGATGVAAVVDRLRAETLQRIDEEQALLAQLDSLRGHGDNAPDSWDDVLAVTSLLTALRSRHPVDRQAAALRSVPGLATDALVTSYLAESDPNAAGTLRWSLARAGEDVVPPLVARVDSADAPTRLRIVEALDAVAGAGDATAAPQAEPAEPSDPTALTALQTLADDPDPTVRSRAVLAVARRTDQAPDARLTGRLVSLVTDGDHDVDAAEALTSLCRRHPEAGEAVVAHLVAAGSHVSAASAASAAARLRTVQALAELADSVAAAVPALAGFTADPDRTVARTALALSRPSRDGRTCRGR</sequence>
<evidence type="ECO:0000256" key="1">
    <source>
        <dbReference type="ARBA" id="ARBA00023125"/>
    </source>
</evidence>
<gene>
    <name evidence="3" type="ORF">MUN33_10050</name>
</gene>
<dbReference type="PANTHER" id="PTHR30204">
    <property type="entry name" value="REDOX-CYCLING DRUG-SENSING TRANSCRIPTIONAL ACTIVATOR SOXR"/>
    <property type="match status" value="1"/>
</dbReference>
<proteinExistence type="predicted"/>
<dbReference type="AlphaFoldDB" id="A0A9X2AZP8"/>
<evidence type="ECO:0000259" key="2">
    <source>
        <dbReference type="PROSITE" id="PS50937"/>
    </source>
</evidence>
<feature type="domain" description="HTH merR-type" evidence="2">
    <location>
        <begin position="1"/>
        <end position="69"/>
    </location>
</feature>
<dbReference type="GO" id="GO:0003700">
    <property type="term" value="F:DNA-binding transcription factor activity"/>
    <property type="evidence" value="ECO:0007669"/>
    <property type="project" value="InterPro"/>
</dbReference>
<evidence type="ECO:0000313" key="4">
    <source>
        <dbReference type="Proteomes" id="UP001139207"/>
    </source>
</evidence>
<dbReference type="SUPFAM" id="SSF46955">
    <property type="entry name" value="Putative DNA-binding domain"/>
    <property type="match status" value="1"/>
</dbReference>
<dbReference type="PROSITE" id="PS50937">
    <property type="entry name" value="HTH_MERR_2"/>
    <property type="match status" value="1"/>
</dbReference>
<dbReference type="SUPFAM" id="SSF48371">
    <property type="entry name" value="ARM repeat"/>
    <property type="match status" value="1"/>
</dbReference>